<evidence type="ECO:0000256" key="6">
    <source>
        <dbReference type="PIRSR" id="PIRSR606710-2"/>
    </source>
</evidence>
<dbReference type="Pfam" id="PF04616">
    <property type="entry name" value="Glyco_hydro_43"/>
    <property type="match status" value="1"/>
</dbReference>
<gene>
    <name evidence="10" type="ORF">DXT99_21375</name>
</gene>
<dbReference type="OrthoDB" id="9801455at2"/>
<feature type="active site" description="Proton acceptor" evidence="5">
    <location>
        <position position="58"/>
    </location>
</feature>
<dbReference type="Pfam" id="PF16369">
    <property type="entry name" value="GH43_C"/>
    <property type="match status" value="1"/>
</dbReference>
<dbReference type="InterPro" id="IPR050727">
    <property type="entry name" value="GH43_arabinanases"/>
</dbReference>
<dbReference type="PANTHER" id="PTHR43301">
    <property type="entry name" value="ARABINAN ENDO-1,5-ALPHA-L-ARABINOSIDASE"/>
    <property type="match status" value="1"/>
</dbReference>
<evidence type="ECO:0000256" key="2">
    <source>
        <dbReference type="ARBA" id="ARBA00009865"/>
    </source>
</evidence>
<dbReference type="InterPro" id="IPR032291">
    <property type="entry name" value="Abn2_C"/>
</dbReference>
<evidence type="ECO:0000256" key="8">
    <source>
        <dbReference type="SAM" id="MobiDB-lite"/>
    </source>
</evidence>
<organism evidence="10 11">
    <name type="scientific">Pontibacter diazotrophicus</name>
    <dbReference type="NCBI Taxonomy" id="1400979"/>
    <lineage>
        <taxon>Bacteria</taxon>
        <taxon>Pseudomonadati</taxon>
        <taxon>Bacteroidota</taxon>
        <taxon>Cytophagia</taxon>
        <taxon>Cytophagales</taxon>
        <taxon>Hymenobacteraceae</taxon>
        <taxon>Pontibacter</taxon>
    </lineage>
</organism>
<dbReference type="InterPro" id="IPR006710">
    <property type="entry name" value="Glyco_hydro_43"/>
</dbReference>
<evidence type="ECO:0000256" key="4">
    <source>
        <dbReference type="ARBA" id="ARBA00023295"/>
    </source>
</evidence>
<feature type="site" description="Important for catalytic activity, responsible for pKa modulation of the active site Glu and correct orientation of both the proton donor and substrate" evidence="6">
    <location>
        <position position="188"/>
    </location>
</feature>
<evidence type="ECO:0000256" key="7">
    <source>
        <dbReference type="RuleBase" id="RU361187"/>
    </source>
</evidence>
<protein>
    <submittedName>
        <fullName evidence="10">Arabinan endo-1,5-alpha-L-arabinosidase</fullName>
    </submittedName>
</protein>
<dbReference type="CDD" id="cd08998">
    <property type="entry name" value="GH43_Arb43a-like"/>
    <property type="match status" value="1"/>
</dbReference>
<evidence type="ECO:0000259" key="9">
    <source>
        <dbReference type="Pfam" id="PF16369"/>
    </source>
</evidence>
<dbReference type="EMBL" id="QRGR01000029">
    <property type="protein sequence ID" value="RDV13099.1"/>
    <property type="molecule type" value="Genomic_DNA"/>
</dbReference>
<reference evidence="11" key="1">
    <citation type="submission" date="2018-08" db="EMBL/GenBank/DDBJ databases">
        <authorList>
            <person name="Liu Z.-W."/>
            <person name="Du Z.-J."/>
        </authorList>
    </citation>
    <scope>NUCLEOTIDE SEQUENCE [LARGE SCALE GENOMIC DNA]</scope>
    <source>
        <strain evidence="11">H4X</strain>
    </source>
</reference>
<dbReference type="Gene3D" id="2.40.128.10">
    <property type="match status" value="1"/>
</dbReference>
<dbReference type="AlphaFoldDB" id="A0A3D8L6R9"/>
<dbReference type="InterPro" id="IPR023296">
    <property type="entry name" value="Glyco_hydro_beta-prop_sf"/>
</dbReference>
<comment type="pathway">
    <text evidence="1">Glycan metabolism; L-arabinan degradation.</text>
</comment>
<feature type="domain" description="Extracellular endo-alpha-(1-&gt;5)-L-arabinanase C-terminal" evidence="9">
    <location>
        <begin position="367"/>
        <end position="480"/>
    </location>
</feature>
<accession>A0A3D8L6R9</accession>
<dbReference type="SUPFAM" id="SSF75005">
    <property type="entry name" value="Arabinanase/levansucrase/invertase"/>
    <property type="match status" value="1"/>
</dbReference>
<keyword evidence="11" id="KW-1185">Reference proteome</keyword>
<keyword evidence="4 7" id="KW-0326">Glycosidase</keyword>
<feature type="region of interest" description="Disordered" evidence="8">
    <location>
        <begin position="1"/>
        <end position="25"/>
    </location>
</feature>
<feature type="active site" description="Proton donor" evidence="5">
    <location>
        <position position="247"/>
    </location>
</feature>
<evidence type="ECO:0000256" key="5">
    <source>
        <dbReference type="PIRSR" id="PIRSR606710-1"/>
    </source>
</evidence>
<evidence type="ECO:0000313" key="10">
    <source>
        <dbReference type="EMBL" id="RDV13099.1"/>
    </source>
</evidence>
<dbReference type="Gene3D" id="2.115.10.20">
    <property type="entry name" value="Glycosyl hydrolase domain, family 43"/>
    <property type="match status" value="1"/>
</dbReference>
<comment type="similarity">
    <text evidence="2 7">Belongs to the glycosyl hydrolase 43 family.</text>
</comment>
<dbReference type="Proteomes" id="UP000256708">
    <property type="component" value="Unassembled WGS sequence"/>
</dbReference>
<proteinExistence type="inferred from homology"/>
<comment type="caution">
    <text evidence="10">The sequence shown here is derived from an EMBL/GenBank/DDBJ whole genome shotgun (WGS) entry which is preliminary data.</text>
</comment>
<evidence type="ECO:0000313" key="11">
    <source>
        <dbReference type="Proteomes" id="UP000256708"/>
    </source>
</evidence>
<evidence type="ECO:0000256" key="3">
    <source>
        <dbReference type="ARBA" id="ARBA00022801"/>
    </source>
</evidence>
<evidence type="ECO:0000256" key="1">
    <source>
        <dbReference type="ARBA" id="ARBA00004834"/>
    </source>
</evidence>
<dbReference type="GO" id="GO:0005975">
    <property type="term" value="P:carbohydrate metabolic process"/>
    <property type="evidence" value="ECO:0007669"/>
    <property type="project" value="InterPro"/>
</dbReference>
<dbReference type="PANTHER" id="PTHR43301:SF3">
    <property type="entry name" value="ARABINAN ENDO-1,5-ALPHA-L-ARABINOSIDASE A-RELATED"/>
    <property type="match status" value="1"/>
</dbReference>
<keyword evidence="3 7" id="KW-0378">Hydrolase</keyword>
<name>A0A3D8L6R9_9BACT</name>
<sequence>MGMFSCSKEKDEPVPTGPGTTPPVVNVPDFDIDQLNDTYANIAPYEFRHRWGPYNTHDPSIIKAGEYYYSYSTDVAFGGGVPAGIQVRRSKDLIDWQYVGLAFDGLPQKGREFITQRGGTPFNSLWAPYIMKVGNEYRLYYSLSSPEPTPRLSVIGLATSSSPEGPWVEKDLVVTSLNDNSIQTNAIDPAVVVDKAGDHWFYYGSAWDGIYVLKLDAATGLAATAGDKGRRIAQRGFTGNSINGNIEGPEVIYNPEQDKYFLFISYDWLETKYNVRVGRSDSPEGPFYDFNGNDLNEAEDNLPMILAPYQFMGHSGWQGTSHPAVFRADDGQYYMAHQGRPGENKFFMVLHVRKIHWTEGGWPVVSPERYADVEQTAVAADELAGDWERIVLEYNIVPGYANEQTSPDFQVATSLKLNADGTLNTDPASTWAYQSPWLELKWSSGSTEKVYVERGRDWENKEASTLLFTGLDEQGTAIWGKKR</sequence>
<dbReference type="GO" id="GO:0004553">
    <property type="term" value="F:hydrolase activity, hydrolyzing O-glycosyl compounds"/>
    <property type="evidence" value="ECO:0007669"/>
    <property type="project" value="InterPro"/>
</dbReference>